<dbReference type="AlphaFoldDB" id="A0A133V214"/>
<dbReference type="InterPro" id="IPR006549">
    <property type="entry name" value="HAD-SF_hydro_IIIA"/>
</dbReference>
<evidence type="ECO:0000256" key="3">
    <source>
        <dbReference type="ARBA" id="ARBA00022723"/>
    </source>
</evidence>
<dbReference type="GO" id="GO:0016791">
    <property type="term" value="F:phosphatase activity"/>
    <property type="evidence" value="ECO:0007669"/>
    <property type="project" value="TreeGrafter"/>
</dbReference>
<name>A0A133V214_9EURY</name>
<evidence type="ECO:0008006" key="8">
    <source>
        <dbReference type="Google" id="ProtNLM"/>
    </source>
</evidence>
<keyword evidence="3" id="KW-0479">Metal-binding</keyword>
<dbReference type="InterPro" id="IPR006439">
    <property type="entry name" value="HAD-SF_hydro_IA"/>
</dbReference>
<organism evidence="6 7">
    <name type="scientific">candidate division MSBL1 archaeon SCGC-AAA261C02</name>
    <dbReference type="NCBI Taxonomy" id="1698272"/>
    <lineage>
        <taxon>Archaea</taxon>
        <taxon>Methanobacteriati</taxon>
        <taxon>Methanobacteriota</taxon>
        <taxon>candidate division MSBL1</taxon>
    </lineage>
</organism>
<keyword evidence="5" id="KW-0460">Magnesium</keyword>
<dbReference type="NCBIfam" id="TIGR01509">
    <property type="entry name" value="HAD-SF-IA-v3"/>
    <property type="match status" value="1"/>
</dbReference>
<proteinExistence type="inferred from homology"/>
<evidence type="ECO:0000256" key="4">
    <source>
        <dbReference type="ARBA" id="ARBA00022801"/>
    </source>
</evidence>
<evidence type="ECO:0000313" key="7">
    <source>
        <dbReference type="Proteomes" id="UP000070520"/>
    </source>
</evidence>
<dbReference type="Proteomes" id="UP000070520">
    <property type="component" value="Unassembled WGS sequence"/>
</dbReference>
<evidence type="ECO:0000256" key="5">
    <source>
        <dbReference type="ARBA" id="ARBA00022842"/>
    </source>
</evidence>
<dbReference type="PANTHER" id="PTHR46470">
    <property type="entry name" value="N-ACYLNEURAMINATE-9-PHOSPHATASE"/>
    <property type="match status" value="1"/>
</dbReference>
<evidence type="ECO:0000256" key="2">
    <source>
        <dbReference type="ARBA" id="ARBA00007958"/>
    </source>
</evidence>
<dbReference type="GO" id="GO:0046872">
    <property type="term" value="F:metal ion binding"/>
    <property type="evidence" value="ECO:0007669"/>
    <property type="project" value="UniProtKB-KW"/>
</dbReference>
<dbReference type="SUPFAM" id="SSF56784">
    <property type="entry name" value="HAD-like"/>
    <property type="match status" value="1"/>
</dbReference>
<dbReference type="Gene3D" id="3.40.50.1000">
    <property type="entry name" value="HAD superfamily/HAD-like"/>
    <property type="match status" value="1"/>
</dbReference>
<dbReference type="EMBL" id="LHXW01000004">
    <property type="protein sequence ID" value="KXB00436.1"/>
    <property type="molecule type" value="Genomic_DNA"/>
</dbReference>
<dbReference type="SFLD" id="SFLDG01129">
    <property type="entry name" value="C1.5:_HAD__Beta-PGM__Phosphata"/>
    <property type="match status" value="1"/>
</dbReference>
<dbReference type="InterPro" id="IPR036412">
    <property type="entry name" value="HAD-like_sf"/>
</dbReference>
<evidence type="ECO:0000313" key="6">
    <source>
        <dbReference type="EMBL" id="KXB00436.1"/>
    </source>
</evidence>
<dbReference type="NCBIfam" id="TIGR01662">
    <property type="entry name" value="HAD-SF-IIIA"/>
    <property type="match status" value="1"/>
</dbReference>
<dbReference type="NCBIfam" id="TIGR01549">
    <property type="entry name" value="HAD-SF-IA-v1"/>
    <property type="match status" value="1"/>
</dbReference>
<dbReference type="GO" id="GO:0044281">
    <property type="term" value="P:small molecule metabolic process"/>
    <property type="evidence" value="ECO:0007669"/>
    <property type="project" value="UniProtKB-ARBA"/>
</dbReference>
<dbReference type="Gene3D" id="1.10.150.520">
    <property type="match status" value="1"/>
</dbReference>
<comment type="caution">
    <text evidence="6">The sequence shown here is derived from an EMBL/GenBank/DDBJ whole genome shotgun (WGS) entry which is preliminary data.</text>
</comment>
<dbReference type="InterPro" id="IPR051400">
    <property type="entry name" value="HAD-like_hydrolase"/>
</dbReference>
<dbReference type="SFLD" id="SFLDS00003">
    <property type="entry name" value="Haloacid_Dehalogenase"/>
    <property type="match status" value="1"/>
</dbReference>
<keyword evidence="4" id="KW-0378">Hydrolase</keyword>
<gene>
    <name evidence="6" type="ORF">AKJ42_00665</name>
</gene>
<dbReference type="PANTHER" id="PTHR46470:SF2">
    <property type="entry name" value="GLYCERALDEHYDE 3-PHOSPHATE PHOSPHATASE"/>
    <property type="match status" value="1"/>
</dbReference>
<protein>
    <recommendedName>
        <fullName evidence="8">Glyceraldehyde 3-phosphate phosphatase</fullName>
    </recommendedName>
</protein>
<evidence type="ECO:0000256" key="1">
    <source>
        <dbReference type="ARBA" id="ARBA00001946"/>
    </source>
</evidence>
<dbReference type="InterPro" id="IPR023214">
    <property type="entry name" value="HAD_sf"/>
</dbReference>
<dbReference type="InterPro" id="IPR041492">
    <property type="entry name" value="HAD_2"/>
</dbReference>
<accession>A0A133V214</accession>
<reference evidence="6 7" key="1">
    <citation type="journal article" date="2016" name="Sci. Rep.">
        <title>Metabolic traits of an uncultured archaeal lineage -MSBL1- from brine pools of the Red Sea.</title>
        <authorList>
            <person name="Mwirichia R."/>
            <person name="Alam I."/>
            <person name="Rashid M."/>
            <person name="Vinu M."/>
            <person name="Ba-Alawi W."/>
            <person name="Anthony Kamau A."/>
            <person name="Kamanda Ngugi D."/>
            <person name="Goker M."/>
            <person name="Klenk H.P."/>
            <person name="Bajic V."/>
            <person name="Stingl U."/>
        </authorList>
    </citation>
    <scope>NUCLEOTIDE SEQUENCE [LARGE SCALE GENOMIC DNA]</scope>
    <source>
        <strain evidence="6">SCGC-AAA261C02</strain>
    </source>
</reference>
<dbReference type="SFLD" id="SFLDG01135">
    <property type="entry name" value="C1.5.6:_HAD__Beta-PGM__Phospha"/>
    <property type="match status" value="1"/>
</dbReference>
<sequence length="238" mass="27117">MTNKLTNVKAILFDLDETLIDALTGLRAAHKAVSEKVVDYFPSKLSNHDIGVLQRKLLELDDEMNLQTHYDRDEWWPEFLDRIGVDHELESSQIKELSQVYWSTYIQTAKPCENAKPTLEYLRKRDLALGIVTDTDSSGESKKRRIAKLDFTNYLDIIIVGGEDTEQTKPSPEPFKLAAKKLGLKPSECAMIGDKPFTDIKGAKTAGMKTILLERREWNSEETPDLTINSLEELQNLF</sequence>
<keyword evidence="7" id="KW-1185">Reference proteome</keyword>
<dbReference type="Pfam" id="PF13419">
    <property type="entry name" value="HAD_2"/>
    <property type="match status" value="1"/>
</dbReference>
<comment type="cofactor">
    <cofactor evidence="1">
        <name>Mg(2+)</name>
        <dbReference type="ChEBI" id="CHEBI:18420"/>
    </cofactor>
</comment>
<comment type="similarity">
    <text evidence="2">Belongs to the HAD-like hydrolase superfamily.</text>
</comment>